<dbReference type="InterPro" id="IPR015621">
    <property type="entry name" value="IL-1_rcpt_fam"/>
</dbReference>
<dbReference type="FunFam" id="2.60.40.10:FF:000188">
    <property type="entry name" value="Interleukin-1 receptor accessory protein-like 1"/>
    <property type="match status" value="1"/>
</dbReference>
<dbReference type="GO" id="GO:0004908">
    <property type="term" value="F:interleukin-1 receptor activity"/>
    <property type="evidence" value="ECO:0007669"/>
    <property type="project" value="InterPro"/>
</dbReference>
<dbReference type="InterPro" id="IPR013783">
    <property type="entry name" value="Ig-like_fold"/>
</dbReference>
<name>A0A8C9QYS8_SCLFO</name>
<accession>A0A8C9QYS8</accession>
<dbReference type="SUPFAM" id="SSF48726">
    <property type="entry name" value="Immunoglobulin"/>
    <property type="match status" value="3"/>
</dbReference>
<keyword evidence="7" id="KW-1133">Transmembrane helix</keyword>
<evidence type="ECO:0000256" key="1">
    <source>
        <dbReference type="ARBA" id="ARBA00009752"/>
    </source>
</evidence>
<feature type="signal peptide" evidence="8">
    <location>
        <begin position="1"/>
        <end position="28"/>
    </location>
</feature>
<gene>
    <name evidence="10" type="primary">il1r2</name>
</gene>
<dbReference type="PANTHER" id="PTHR11890:SF18">
    <property type="entry name" value="LYMPHOCYTE ACTIVATION GENE 3 PROTEIN"/>
    <property type="match status" value="1"/>
</dbReference>
<reference evidence="10" key="3">
    <citation type="submission" date="2025-09" db="UniProtKB">
        <authorList>
            <consortium name="Ensembl"/>
        </authorList>
    </citation>
    <scope>IDENTIFICATION</scope>
</reference>
<dbReference type="OrthoDB" id="9881731at2759"/>
<dbReference type="InterPro" id="IPR004074">
    <property type="entry name" value="IL-1_rcpt_I/II-typ"/>
</dbReference>
<dbReference type="Gene3D" id="2.60.40.10">
    <property type="entry name" value="Immunoglobulins"/>
    <property type="match status" value="3"/>
</dbReference>
<feature type="chain" id="PRO_5034796867" description="Ig-like domain-containing protein" evidence="8">
    <location>
        <begin position="29"/>
        <end position="410"/>
    </location>
</feature>
<dbReference type="GeneTree" id="ENSGT01090000259985"/>
<feature type="domain" description="Ig-like" evidence="9">
    <location>
        <begin position="138"/>
        <end position="214"/>
    </location>
</feature>
<feature type="transmembrane region" description="Helical" evidence="7">
    <location>
        <begin position="369"/>
        <end position="394"/>
    </location>
</feature>
<protein>
    <recommendedName>
        <fullName evidence="9">Ig-like domain-containing protein</fullName>
    </recommendedName>
</protein>
<reference evidence="10" key="2">
    <citation type="submission" date="2025-08" db="UniProtKB">
        <authorList>
            <consortium name="Ensembl"/>
        </authorList>
    </citation>
    <scope>IDENTIFICATION</scope>
</reference>
<keyword evidence="3" id="KW-0677">Repeat</keyword>
<dbReference type="InterPro" id="IPR003599">
    <property type="entry name" value="Ig_sub"/>
</dbReference>
<evidence type="ECO:0000256" key="7">
    <source>
        <dbReference type="SAM" id="Phobius"/>
    </source>
</evidence>
<keyword evidence="2 8" id="KW-0732">Signal</keyword>
<comment type="similarity">
    <text evidence="1">Belongs to the interleukin-1 receptor family.</text>
</comment>
<dbReference type="PRINTS" id="PR01536">
    <property type="entry name" value="INTRLKN1R12F"/>
</dbReference>
<dbReference type="AlphaFoldDB" id="A0A8C9QYS8"/>
<evidence type="ECO:0000256" key="8">
    <source>
        <dbReference type="SAM" id="SignalP"/>
    </source>
</evidence>
<proteinExistence type="inferred from homology"/>
<evidence type="ECO:0000256" key="4">
    <source>
        <dbReference type="ARBA" id="ARBA00023157"/>
    </source>
</evidence>
<dbReference type="PROSITE" id="PS50835">
    <property type="entry name" value="IG_LIKE"/>
    <property type="match status" value="2"/>
</dbReference>
<evidence type="ECO:0000256" key="3">
    <source>
        <dbReference type="ARBA" id="ARBA00022737"/>
    </source>
</evidence>
<keyword evidence="4" id="KW-1015">Disulfide bond</keyword>
<dbReference type="SMART" id="SM00409">
    <property type="entry name" value="IG"/>
    <property type="match status" value="3"/>
</dbReference>
<keyword evidence="7" id="KW-0472">Membrane</keyword>
<organism evidence="10 11">
    <name type="scientific">Scleropages formosus</name>
    <name type="common">Asian bonytongue</name>
    <name type="synonym">Osteoglossum formosum</name>
    <dbReference type="NCBI Taxonomy" id="113540"/>
    <lineage>
        <taxon>Eukaryota</taxon>
        <taxon>Metazoa</taxon>
        <taxon>Chordata</taxon>
        <taxon>Craniata</taxon>
        <taxon>Vertebrata</taxon>
        <taxon>Euteleostomi</taxon>
        <taxon>Actinopterygii</taxon>
        <taxon>Neopterygii</taxon>
        <taxon>Teleostei</taxon>
        <taxon>Osteoglossocephala</taxon>
        <taxon>Osteoglossomorpha</taxon>
        <taxon>Osteoglossiformes</taxon>
        <taxon>Osteoglossidae</taxon>
        <taxon>Scleropages</taxon>
    </lineage>
</organism>
<evidence type="ECO:0000256" key="6">
    <source>
        <dbReference type="ARBA" id="ARBA00023319"/>
    </source>
</evidence>
<dbReference type="InterPro" id="IPR007110">
    <property type="entry name" value="Ig-like_dom"/>
</dbReference>
<dbReference type="GeneID" id="108926886"/>
<keyword evidence="7" id="KW-0812">Transmembrane</keyword>
<dbReference type="KEGG" id="sfm:108926886"/>
<keyword evidence="6" id="KW-0393">Immunoglobulin domain</keyword>
<reference evidence="10 11" key="1">
    <citation type="submission" date="2019-04" db="EMBL/GenBank/DDBJ databases">
        <authorList>
            <consortium name="Wellcome Sanger Institute Data Sharing"/>
        </authorList>
    </citation>
    <scope>NUCLEOTIDE SEQUENCE [LARGE SCALE GENOMIC DNA]</scope>
</reference>
<evidence type="ECO:0000256" key="5">
    <source>
        <dbReference type="ARBA" id="ARBA00023180"/>
    </source>
</evidence>
<dbReference type="InterPro" id="IPR036179">
    <property type="entry name" value="Ig-like_dom_sf"/>
</dbReference>
<dbReference type="Ensembl" id="ENSSFOT00015002903.2">
    <property type="protein sequence ID" value="ENSSFOP00015002858.1"/>
    <property type="gene ID" value="ENSSFOG00015001897.2"/>
</dbReference>
<dbReference type="PANTHER" id="PTHR11890">
    <property type="entry name" value="INTERLEUKIN-1 RECEPTOR FAMILY MEMBER"/>
    <property type="match status" value="1"/>
</dbReference>
<evidence type="ECO:0000313" key="10">
    <source>
        <dbReference type="Ensembl" id="ENSSFOP00015002858.1"/>
    </source>
</evidence>
<keyword evidence="11" id="KW-1185">Reference proteome</keyword>
<evidence type="ECO:0000313" key="11">
    <source>
        <dbReference type="Proteomes" id="UP000694397"/>
    </source>
</evidence>
<keyword evidence="5" id="KW-0325">Glycoprotein</keyword>
<evidence type="ECO:0000259" key="9">
    <source>
        <dbReference type="PROSITE" id="PS50835"/>
    </source>
</evidence>
<sequence length="410" mass="45916">MSHNGSMACRDQVLVALLLACFTSKTAPLSLPVTENCLQVSEIEEFHLQGEAVVLSCPKAERVVLKNRLLHTPGYTQHFAGAAMRPLDTNGRVRDRGRRLWFLPAQTSDTGNYTCVFRNRTFCIAGIISLQVYERKGPHLDMISYPNFVFPGHTGLVVCPNLKEYNRTGNLQWFKESTPIELSVNGTRYHQQEANVLAIQDINPQDKGFYTCELWILFDQTRFKITRTIKLVVAAPEEETTTLQTSPAVIPTRPPHPPEIVYPAHGDVFIAIIDSTLEIPCRVSTGDQPANSTEVTWLVNGLNIEESVLRGRAFLGERVISRSERTLIELKIIILELHEEDSSAEIKCVARSPGGRRDVVAQVRVEDPFVWLTVGCIGAAAFLTTVSLFLYLLLKPERKDYVLARQSSVL</sequence>
<evidence type="ECO:0000256" key="2">
    <source>
        <dbReference type="ARBA" id="ARBA00022729"/>
    </source>
</evidence>
<dbReference type="Proteomes" id="UP000694397">
    <property type="component" value="Chromosome 14"/>
</dbReference>
<feature type="domain" description="Ig-like" evidence="9">
    <location>
        <begin position="247"/>
        <end position="366"/>
    </location>
</feature>